<dbReference type="InterPro" id="IPR005248">
    <property type="entry name" value="NadD/NMNAT"/>
</dbReference>
<feature type="domain" description="Cytidyltransferase-like" evidence="8">
    <location>
        <begin position="5"/>
        <end position="163"/>
    </location>
</feature>
<evidence type="ECO:0000256" key="7">
    <source>
        <dbReference type="ARBA" id="ARBA00023027"/>
    </source>
</evidence>
<evidence type="ECO:0000313" key="9">
    <source>
        <dbReference type="EMBL" id="WQJ53393.1"/>
    </source>
</evidence>
<dbReference type="Gene3D" id="3.40.50.620">
    <property type="entry name" value="HUPs"/>
    <property type="match status" value="1"/>
</dbReference>
<comment type="pathway">
    <text evidence="1">Cofactor biosynthesis; NAD(+) biosynthesis.</text>
</comment>
<dbReference type="InterPro" id="IPR004821">
    <property type="entry name" value="Cyt_trans-like"/>
</dbReference>
<evidence type="ECO:0000256" key="6">
    <source>
        <dbReference type="ARBA" id="ARBA00022840"/>
    </source>
</evidence>
<dbReference type="PANTHER" id="PTHR39321">
    <property type="entry name" value="NICOTINATE-NUCLEOTIDE ADENYLYLTRANSFERASE-RELATED"/>
    <property type="match status" value="1"/>
</dbReference>
<evidence type="ECO:0000313" key="10">
    <source>
        <dbReference type="Proteomes" id="UP001358193"/>
    </source>
</evidence>
<keyword evidence="7" id="KW-0520">NAD</keyword>
<protein>
    <submittedName>
        <fullName evidence="9">Nicotinate-nucleotide adenylyltransferase</fullName>
        <ecNumber evidence="9">2.7.7.18</ecNumber>
    </submittedName>
</protein>
<dbReference type="PANTHER" id="PTHR39321:SF3">
    <property type="entry name" value="PHOSPHOPANTETHEINE ADENYLYLTRANSFERASE"/>
    <property type="match status" value="1"/>
</dbReference>
<dbReference type="Pfam" id="PF01467">
    <property type="entry name" value="CTP_transf_like"/>
    <property type="match status" value="1"/>
</dbReference>
<evidence type="ECO:0000256" key="3">
    <source>
        <dbReference type="ARBA" id="ARBA00022679"/>
    </source>
</evidence>
<proteinExistence type="inferred from homology"/>
<sequence length="189" mass="21566">MKIGIFPGTFDPIHIGHESIIAEAVNSNIVDKIIIIPAFRNPWKETPTVPFIDRFNMCHIAAENINNLIGHKKVFASAIENTMHDLQNNGPIYTANILKYLKYICANDTLCLLCGTDVKENIINWHDGQWIIDNCEIINVDRLGMTSVSIEKGIKISSTAIREMLKNNEMPYPYISKDVYDYIKKNHLY</sequence>
<dbReference type="CDD" id="cd02165">
    <property type="entry name" value="NMNAT"/>
    <property type="match status" value="1"/>
</dbReference>
<keyword evidence="2" id="KW-0662">Pyridine nucleotide biosynthesis</keyword>
<evidence type="ECO:0000256" key="2">
    <source>
        <dbReference type="ARBA" id="ARBA00022642"/>
    </source>
</evidence>
<keyword evidence="4 9" id="KW-0548">Nucleotidyltransferase</keyword>
<evidence type="ECO:0000256" key="4">
    <source>
        <dbReference type="ARBA" id="ARBA00022695"/>
    </source>
</evidence>
<keyword evidence="6" id="KW-0067">ATP-binding</keyword>
<dbReference type="NCBIfam" id="TIGR00125">
    <property type="entry name" value="cyt_tran_rel"/>
    <property type="match status" value="1"/>
</dbReference>
<accession>A0ABZ0Z2L4</accession>
<dbReference type="EC" id="2.7.7.18" evidence="9"/>
<evidence type="ECO:0000256" key="5">
    <source>
        <dbReference type="ARBA" id="ARBA00022741"/>
    </source>
</evidence>
<organism evidence="9 10">
    <name type="scientific">phage Lak_Megaphage_Sonny</name>
    <dbReference type="NCBI Taxonomy" id="3109229"/>
    <lineage>
        <taxon>Viruses</taxon>
        <taxon>Duplodnaviria</taxon>
        <taxon>Heunggongvirae</taxon>
        <taxon>Uroviricota</taxon>
        <taxon>Caudoviricetes</taxon>
        <taxon>Caudoviricetes code 15 clade</taxon>
    </lineage>
</organism>
<reference evidence="9 10" key="1">
    <citation type="submission" date="2023-11" db="EMBL/GenBank/DDBJ databases">
        <authorList>
            <person name="Cook R."/>
            <person name="Crisci M."/>
            <person name="Pye H."/>
            <person name="Adriaenssens E."/>
            <person name="Santini J."/>
        </authorList>
    </citation>
    <scope>NUCLEOTIDE SEQUENCE [LARGE SCALE GENOMIC DNA]</scope>
    <source>
        <strain evidence="9">Lak_Megaphage_Sonny</strain>
    </source>
</reference>
<dbReference type="InterPro" id="IPR014729">
    <property type="entry name" value="Rossmann-like_a/b/a_fold"/>
</dbReference>
<evidence type="ECO:0000259" key="8">
    <source>
        <dbReference type="Pfam" id="PF01467"/>
    </source>
</evidence>
<dbReference type="Proteomes" id="UP001358193">
    <property type="component" value="Segment"/>
</dbReference>
<keyword evidence="10" id="KW-1185">Reference proteome</keyword>
<dbReference type="EMBL" id="OR769223">
    <property type="protein sequence ID" value="WQJ53393.1"/>
    <property type="molecule type" value="Genomic_DNA"/>
</dbReference>
<keyword evidence="3 9" id="KW-0808">Transferase</keyword>
<evidence type="ECO:0000256" key="1">
    <source>
        <dbReference type="ARBA" id="ARBA00004790"/>
    </source>
</evidence>
<keyword evidence="5" id="KW-0547">Nucleotide-binding</keyword>
<dbReference type="HAMAP" id="MF_00244">
    <property type="entry name" value="NaMN_adenylyltr"/>
    <property type="match status" value="1"/>
</dbReference>
<dbReference type="SUPFAM" id="SSF52374">
    <property type="entry name" value="Nucleotidylyl transferase"/>
    <property type="match status" value="1"/>
</dbReference>
<dbReference type="GO" id="GO:0004515">
    <property type="term" value="F:nicotinate-nucleotide adenylyltransferase activity"/>
    <property type="evidence" value="ECO:0007669"/>
    <property type="project" value="UniProtKB-EC"/>
</dbReference>
<name>A0ABZ0Z2L4_9CAUD</name>